<dbReference type="Gene3D" id="3.40.50.10350">
    <property type="entry name" value="Glycerate kinase, domain 1"/>
    <property type="match status" value="1"/>
</dbReference>
<sequence>MRIVIAPDKFKGSLTAAEVGDHIALGMRAACADPDITVVPMADGGEGTVDAALANGFSRIEVEVSGPLGAPVRAAIAVRGEEAVVEMAAASGLALVDETDRNALAATSRGTGELIRAALDAGVTRIVLAIGGSASTDGGAGMLAALGARLLDAEGRDVADGGGPLAEVVDVDLSGLDARIAETSFMLASDVDHALLGPNGAACVFGPQKGASATDVLELERGLTVFARALQGGSGGEDFASHPGAGAAGGVGFAALAVLGAERLPGVDVVVDFTRLRAHLAGADLAITGEGSFDDQSLGGKTPMGVLAAAASLAVPTVVVCGRSLLDEAAWREAGFVGCFATADRAPDAETSMRETGPLLQAIGAELVRRWRAGEFAGSA</sequence>
<dbReference type="InterPro" id="IPR018197">
    <property type="entry name" value="Glycerate_kinase_RE-like"/>
</dbReference>
<protein>
    <submittedName>
        <fullName evidence="5">Glycerate kinase</fullName>
    </submittedName>
</protein>
<dbReference type="Pfam" id="PF02595">
    <property type="entry name" value="Gly_kinase"/>
    <property type="match status" value="1"/>
</dbReference>
<dbReference type="PANTHER" id="PTHR21599:SF0">
    <property type="entry name" value="GLYCERATE KINASE"/>
    <property type="match status" value="1"/>
</dbReference>
<dbReference type="InterPro" id="IPR036129">
    <property type="entry name" value="Glycerate_kinase_sf"/>
</dbReference>
<evidence type="ECO:0000256" key="3">
    <source>
        <dbReference type="ARBA" id="ARBA00022777"/>
    </source>
</evidence>
<evidence type="ECO:0000256" key="2">
    <source>
        <dbReference type="ARBA" id="ARBA00022679"/>
    </source>
</evidence>
<comment type="similarity">
    <text evidence="1 4">Belongs to the glycerate kinase type-1 family.</text>
</comment>
<accession>A0A939TTJ2</accession>
<dbReference type="RefSeq" id="WP_208237281.1">
    <property type="nucleotide sequence ID" value="NZ_BAAAQU010000001.1"/>
</dbReference>
<dbReference type="GO" id="GO:0008887">
    <property type="term" value="F:glycerate kinase activity"/>
    <property type="evidence" value="ECO:0007669"/>
    <property type="project" value="UniProtKB-UniRule"/>
</dbReference>
<dbReference type="Proteomes" id="UP000668403">
    <property type="component" value="Unassembled WGS sequence"/>
</dbReference>
<evidence type="ECO:0000256" key="1">
    <source>
        <dbReference type="ARBA" id="ARBA00006284"/>
    </source>
</evidence>
<comment type="caution">
    <text evidence="5">The sequence shown here is derived from an EMBL/GenBank/DDBJ whole genome shotgun (WGS) entry which is preliminary data.</text>
</comment>
<dbReference type="InterPro" id="IPR004381">
    <property type="entry name" value="Glycerate_kinase"/>
</dbReference>
<evidence type="ECO:0000313" key="6">
    <source>
        <dbReference type="Proteomes" id="UP000668403"/>
    </source>
</evidence>
<dbReference type="PANTHER" id="PTHR21599">
    <property type="entry name" value="GLYCERATE KINASE"/>
    <property type="match status" value="1"/>
</dbReference>
<evidence type="ECO:0000256" key="4">
    <source>
        <dbReference type="PIRNR" id="PIRNR006078"/>
    </source>
</evidence>
<keyword evidence="3 4" id="KW-0418">Kinase</keyword>
<dbReference type="EMBL" id="JAGFBF010000001">
    <property type="protein sequence ID" value="MBO2988755.1"/>
    <property type="molecule type" value="Genomic_DNA"/>
</dbReference>
<reference evidence="5" key="1">
    <citation type="submission" date="2021-03" db="EMBL/GenBank/DDBJ databases">
        <title>Leucobacter chromiisoli sp. nov., isolated from chromium-containing soil of chemical plant.</title>
        <authorList>
            <person name="Xu Z."/>
        </authorList>
    </citation>
    <scope>NUCLEOTIDE SEQUENCE</scope>
    <source>
        <strain evidence="5">K 70/01</strain>
    </source>
</reference>
<dbReference type="SUPFAM" id="SSF110738">
    <property type="entry name" value="Glycerate kinase I"/>
    <property type="match status" value="1"/>
</dbReference>
<gene>
    <name evidence="5" type="ORF">J4H85_01915</name>
</gene>
<keyword evidence="6" id="KW-1185">Reference proteome</keyword>
<dbReference type="NCBIfam" id="TIGR00045">
    <property type="entry name" value="glycerate kinase"/>
    <property type="match status" value="1"/>
</dbReference>
<proteinExistence type="inferred from homology"/>
<organism evidence="5 6">
    <name type="scientific">Leucobacter tardus</name>
    <dbReference type="NCBI Taxonomy" id="501483"/>
    <lineage>
        <taxon>Bacteria</taxon>
        <taxon>Bacillati</taxon>
        <taxon>Actinomycetota</taxon>
        <taxon>Actinomycetes</taxon>
        <taxon>Micrococcales</taxon>
        <taxon>Microbacteriaceae</taxon>
        <taxon>Leucobacter</taxon>
    </lineage>
</organism>
<keyword evidence="2 4" id="KW-0808">Transferase</keyword>
<evidence type="ECO:0000313" key="5">
    <source>
        <dbReference type="EMBL" id="MBO2988755.1"/>
    </source>
</evidence>
<dbReference type="GO" id="GO:0031388">
    <property type="term" value="P:organic acid phosphorylation"/>
    <property type="evidence" value="ECO:0007669"/>
    <property type="project" value="UniProtKB-UniRule"/>
</dbReference>
<dbReference type="PIRSF" id="PIRSF006078">
    <property type="entry name" value="GlxK"/>
    <property type="match status" value="1"/>
</dbReference>
<dbReference type="InterPro" id="IPR018193">
    <property type="entry name" value="Glyc_kinase_flavodox-like_fold"/>
</dbReference>
<dbReference type="Gene3D" id="3.90.1510.10">
    <property type="entry name" value="Glycerate kinase, domain 2"/>
    <property type="match status" value="1"/>
</dbReference>
<name>A0A939TTJ2_9MICO</name>
<dbReference type="AlphaFoldDB" id="A0A939TTJ2"/>